<dbReference type="Gene3D" id="3.50.7.10">
    <property type="entry name" value="GroEL"/>
    <property type="match status" value="1"/>
</dbReference>
<dbReference type="GO" id="GO:0042026">
    <property type="term" value="P:protein refolding"/>
    <property type="evidence" value="ECO:0007669"/>
    <property type="project" value="InterPro"/>
</dbReference>
<gene>
    <name evidence="3" type="ORF">CTI12_AA182390</name>
</gene>
<evidence type="ECO:0000256" key="1">
    <source>
        <dbReference type="ARBA" id="ARBA00006607"/>
    </source>
</evidence>
<comment type="similarity">
    <text evidence="1">Belongs to the chaperonin (HSP60) family.</text>
</comment>
<dbReference type="Proteomes" id="UP000245207">
    <property type="component" value="Unassembled WGS sequence"/>
</dbReference>
<accession>A0A2U1P8E0</accession>
<dbReference type="InterPro" id="IPR001844">
    <property type="entry name" value="Cpn60/GroEL"/>
</dbReference>
<dbReference type="EMBL" id="PKPP01001520">
    <property type="protein sequence ID" value="PWA82015.1"/>
    <property type="molecule type" value="Genomic_DNA"/>
</dbReference>
<dbReference type="InterPro" id="IPR027409">
    <property type="entry name" value="GroEL-like_apical_dom_sf"/>
</dbReference>
<evidence type="ECO:0000313" key="3">
    <source>
        <dbReference type="EMBL" id="PWA82015.1"/>
    </source>
</evidence>
<dbReference type="STRING" id="35608.A0A2U1P8E0"/>
<sequence>MATYVAVCEARMEAHIKLEKYPRIRIKIQEDQFREEQRRLGEWEQPNDGVSFAMSMPPICHNSVEDTRTTIVPFEAERYTWCRPVVLDIDAKKVVNKNTESNSKFSPLETRPMALDEAECAKYMASTKKRYAQAANEREYAYWQTHTQYPRVYQGYFRKDNKKFAFVVKKPSSRYKEPIECKMLRQHLIRRSLLRSCLDDFVKETRFEVMGAKVGTQESKATKSNAYTKHNKRMSRIKFVKDHFHGTVGAFRLPVNAVDAKVASDSFVGALLSEFFADQSVFLAFRPEDNSRYGTGPASIFHVCYFYNLLFSIHSGTVIREEVGLTLKNAGSDVLGLAAKVVLTKDTTTIVGDGSTQELINKWVAQIRNLIEVKFHKTLFHIHFELGLFSPFNNDNNFNIILQATEHDYEKEKLNERIAKLFGGVAVIQLLLFCSIGDCLNKEEHILSSLAGSSSMNQPTSLTVLATRCNFLADPDMLEVGNAYMTYLEYPSHYSIWAFNEDGV</sequence>
<organism evidence="3 4">
    <name type="scientific">Artemisia annua</name>
    <name type="common">Sweet wormwood</name>
    <dbReference type="NCBI Taxonomy" id="35608"/>
    <lineage>
        <taxon>Eukaryota</taxon>
        <taxon>Viridiplantae</taxon>
        <taxon>Streptophyta</taxon>
        <taxon>Embryophyta</taxon>
        <taxon>Tracheophyta</taxon>
        <taxon>Spermatophyta</taxon>
        <taxon>Magnoliopsida</taxon>
        <taxon>eudicotyledons</taxon>
        <taxon>Gunneridae</taxon>
        <taxon>Pentapetalae</taxon>
        <taxon>asterids</taxon>
        <taxon>campanulids</taxon>
        <taxon>Asterales</taxon>
        <taxon>Asteraceae</taxon>
        <taxon>Asteroideae</taxon>
        <taxon>Anthemideae</taxon>
        <taxon>Artemisiinae</taxon>
        <taxon>Artemisia</taxon>
    </lineage>
</organism>
<dbReference type="AlphaFoldDB" id="A0A2U1P8E0"/>
<dbReference type="OrthoDB" id="1733909at2759"/>
<evidence type="ECO:0000313" key="4">
    <source>
        <dbReference type="Proteomes" id="UP000245207"/>
    </source>
</evidence>
<comment type="caution">
    <text evidence="3">The sequence shown here is derived from an EMBL/GenBank/DDBJ whole genome shotgun (WGS) entry which is preliminary data.</text>
</comment>
<keyword evidence="4" id="KW-1185">Reference proteome</keyword>
<reference evidence="3 4" key="1">
    <citation type="journal article" date="2018" name="Mol. Plant">
        <title>The genome of Artemisia annua provides insight into the evolution of Asteraceae family and artemisinin biosynthesis.</title>
        <authorList>
            <person name="Shen Q."/>
            <person name="Zhang L."/>
            <person name="Liao Z."/>
            <person name="Wang S."/>
            <person name="Yan T."/>
            <person name="Shi P."/>
            <person name="Liu M."/>
            <person name="Fu X."/>
            <person name="Pan Q."/>
            <person name="Wang Y."/>
            <person name="Lv Z."/>
            <person name="Lu X."/>
            <person name="Zhang F."/>
            <person name="Jiang W."/>
            <person name="Ma Y."/>
            <person name="Chen M."/>
            <person name="Hao X."/>
            <person name="Li L."/>
            <person name="Tang Y."/>
            <person name="Lv G."/>
            <person name="Zhou Y."/>
            <person name="Sun X."/>
            <person name="Brodelius P.E."/>
            <person name="Rose J.K.C."/>
            <person name="Tang K."/>
        </authorList>
    </citation>
    <scope>NUCLEOTIDE SEQUENCE [LARGE SCALE GENOMIC DNA]</scope>
    <source>
        <strain evidence="4">cv. Huhao1</strain>
        <tissue evidence="3">Leaf</tissue>
    </source>
</reference>
<proteinExistence type="inferred from homology"/>
<keyword evidence="2" id="KW-0143">Chaperone</keyword>
<dbReference type="GO" id="GO:0140662">
    <property type="term" value="F:ATP-dependent protein folding chaperone"/>
    <property type="evidence" value="ECO:0007669"/>
    <property type="project" value="InterPro"/>
</dbReference>
<evidence type="ECO:0000256" key="2">
    <source>
        <dbReference type="ARBA" id="ARBA00023186"/>
    </source>
</evidence>
<protein>
    <submittedName>
        <fullName evidence="3">Chaperonin Cpn60</fullName>
    </submittedName>
</protein>
<dbReference type="SUPFAM" id="SSF52029">
    <property type="entry name" value="GroEL apical domain-like"/>
    <property type="match status" value="1"/>
</dbReference>
<name>A0A2U1P8E0_ARTAN</name>
<dbReference type="PANTHER" id="PTHR45633">
    <property type="entry name" value="60 KDA HEAT SHOCK PROTEIN, MITOCHONDRIAL"/>
    <property type="match status" value="1"/>
</dbReference>